<dbReference type="InterPro" id="IPR039697">
    <property type="entry name" value="Alcohol_dehydrogenase_Fe"/>
</dbReference>
<dbReference type="Gene3D" id="3.40.50.1970">
    <property type="match status" value="1"/>
</dbReference>
<dbReference type="Pfam" id="PF00465">
    <property type="entry name" value="Fe-ADH"/>
    <property type="match status" value="1"/>
</dbReference>
<feature type="non-terminal residue" evidence="3">
    <location>
        <position position="292"/>
    </location>
</feature>
<dbReference type="PANTHER" id="PTHR11496">
    <property type="entry name" value="ALCOHOL DEHYDROGENASE"/>
    <property type="match status" value="1"/>
</dbReference>
<comment type="caution">
    <text evidence="3">The sequence shown here is derived from an EMBL/GenBank/DDBJ whole genome shotgun (WGS) entry which is preliminary data.</text>
</comment>
<sequence>SYIDEARKLLKNFKGDNYTFGIGCLKILGDYVNEFGDNTLLIISGSSWAKVLRRRILNILNESGIKILAEVDTAAPNTPDEDVIKLANIIDSTNPKSITCVGGGSAIDCAKAANVLASLTPGENDLEPFFGVGKVREISKEKEKKPYPLIAVQVASGSGAHLSGNANVTFTRTNQKKLISDDIIVPQRAVFDYYTSLTAPGDLTMDGALDGLAHSLEIYFGADGSSTKYSEIEKVCLTSIVIIVNTLPLLIDDLKNIKYREMIGLATDLGGYALMLGGTNGPHLNSYTLVDV</sequence>
<dbReference type="AlphaFoldDB" id="X1D7A6"/>
<dbReference type="InterPro" id="IPR001670">
    <property type="entry name" value="ADH_Fe/GldA"/>
</dbReference>
<accession>X1D7A6</accession>
<name>X1D7A6_9ZZZZ</name>
<gene>
    <name evidence="3" type="ORF">S01H4_38531</name>
</gene>
<keyword evidence="1" id="KW-0560">Oxidoreductase</keyword>
<dbReference type="EMBL" id="BART01020789">
    <property type="protein sequence ID" value="GAG92361.1"/>
    <property type="molecule type" value="Genomic_DNA"/>
</dbReference>
<feature type="non-terminal residue" evidence="3">
    <location>
        <position position="1"/>
    </location>
</feature>
<proteinExistence type="predicted"/>
<feature type="domain" description="Alcohol dehydrogenase iron-type/glycerol dehydrogenase GldA" evidence="2">
    <location>
        <begin position="17"/>
        <end position="192"/>
    </location>
</feature>
<evidence type="ECO:0000313" key="3">
    <source>
        <dbReference type="EMBL" id="GAG92361.1"/>
    </source>
</evidence>
<dbReference type="PANTHER" id="PTHR11496:SF83">
    <property type="entry name" value="HYDROXYACID-OXOACID TRANSHYDROGENASE, MITOCHONDRIAL"/>
    <property type="match status" value="1"/>
</dbReference>
<protein>
    <recommendedName>
        <fullName evidence="2">Alcohol dehydrogenase iron-type/glycerol dehydrogenase GldA domain-containing protein</fullName>
    </recommendedName>
</protein>
<evidence type="ECO:0000259" key="2">
    <source>
        <dbReference type="Pfam" id="PF00465"/>
    </source>
</evidence>
<dbReference type="SUPFAM" id="SSF56796">
    <property type="entry name" value="Dehydroquinate synthase-like"/>
    <property type="match status" value="1"/>
</dbReference>
<dbReference type="GO" id="GO:0004022">
    <property type="term" value="F:alcohol dehydrogenase (NAD+) activity"/>
    <property type="evidence" value="ECO:0007669"/>
    <property type="project" value="TreeGrafter"/>
</dbReference>
<organism evidence="3">
    <name type="scientific">marine sediment metagenome</name>
    <dbReference type="NCBI Taxonomy" id="412755"/>
    <lineage>
        <taxon>unclassified sequences</taxon>
        <taxon>metagenomes</taxon>
        <taxon>ecological metagenomes</taxon>
    </lineage>
</organism>
<dbReference type="GO" id="GO:0046872">
    <property type="term" value="F:metal ion binding"/>
    <property type="evidence" value="ECO:0007669"/>
    <property type="project" value="InterPro"/>
</dbReference>
<dbReference type="Gene3D" id="1.20.1090.10">
    <property type="entry name" value="Dehydroquinate synthase-like - alpha domain"/>
    <property type="match status" value="1"/>
</dbReference>
<reference evidence="3" key="1">
    <citation type="journal article" date="2014" name="Front. Microbiol.">
        <title>High frequency of phylogenetically diverse reductive dehalogenase-homologous genes in deep subseafloor sedimentary metagenomes.</title>
        <authorList>
            <person name="Kawai M."/>
            <person name="Futagami T."/>
            <person name="Toyoda A."/>
            <person name="Takaki Y."/>
            <person name="Nishi S."/>
            <person name="Hori S."/>
            <person name="Arai W."/>
            <person name="Tsubouchi T."/>
            <person name="Morono Y."/>
            <person name="Uchiyama I."/>
            <person name="Ito T."/>
            <person name="Fujiyama A."/>
            <person name="Inagaki F."/>
            <person name="Takami H."/>
        </authorList>
    </citation>
    <scope>NUCLEOTIDE SEQUENCE</scope>
    <source>
        <strain evidence="3">Expedition CK06-06</strain>
    </source>
</reference>
<evidence type="ECO:0000256" key="1">
    <source>
        <dbReference type="ARBA" id="ARBA00023002"/>
    </source>
</evidence>